<comment type="caution">
    <text evidence="3">The sequence shown here is derived from an EMBL/GenBank/DDBJ whole genome shotgun (WGS) entry which is preliminary data.</text>
</comment>
<dbReference type="RefSeq" id="WP_378296421.1">
    <property type="nucleotide sequence ID" value="NZ_JBHTJA010000004.1"/>
</dbReference>
<evidence type="ECO:0000256" key="1">
    <source>
        <dbReference type="SAM" id="MobiDB-lite"/>
    </source>
</evidence>
<dbReference type="InterPro" id="IPR009839">
    <property type="entry name" value="SseB_N"/>
</dbReference>
<dbReference type="Pfam" id="PF07179">
    <property type="entry name" value="SseB"/>
    <property type="match status" value="4"/>
</dbReference>
<protein>
    <submittedName>
        <fullName evidence="3">SseB family protein</fullName>
    </submittedName>
</protein>
<feature type="compositionally biased region" description="Pro residues" evidence="1">
    <location>
        <begin position="1403"/>
        <end position="1412"/>
    </location>
</feature>
<feature type="compositionally biased region" description="Polar residues" evidence="1">
    <location>
        <begin position="1335"/>
        <end position="1344"/>
    </location>
</feature>
<name>A0ABW3EGY6_9ACTN</name>
<feature type="compositionally biased region" description="Gly residues" evidence="1">
    <location>
        <begin position="1528"/>
        <end position="1541"/>
    </location>
</feature>
<feature type="compositionally biased region" description="Pro residues" evidence="1">
    <location>
        <begin position="922"/>
        <end position="935"/>
    </location>
</feature>
<feature type="compositionally biased region" description="Basic and acidic residues" evidence="1">
    <location>
        <begin position="1050"/>
        <end position="1060"/>
    </location>
</feature>
<feature type="compositionally biased region" description="Low complexity" evidence="1">
    <location>
        <begin position="871"/>
        <end position="884"/>
    </location>
</feature>
<feature type="compositionally biased region" description="Low complexity" evidence="1">
    <location>
        <begin position="556"/>
        <end position="568"/>
    </location>
</feature>
<feature type="compositionally biased region" description="Low complexity" evidence="1">
    <location>
        <begin position="1507"/>
        <end position="1516"/>
    </location>
</feature>
<gene>
    <name evidence="3" type="ORF">ACFQ11_04105</name>
</gene>
<feature type="compositionally biased region" description="Basic and acidic residues" evidence="1">
    <location>
        <begin position="159"/>
        <end position="177"/>
    </location>
</feature>
<feature type="compositionally biased region" description="Pro residues" evidence="1">
    <location>
        <begin position="747"/>
        <end position="762"/>
    </location>
</feature>
<feature type="compositionally biased region" description="Polar residues" evidence="1">
    <location>
        <begin position="797"/>
        <end position="807"/>
    </location>
</feature>
<reference evidence="4" key="1">
    <citation type="journal article" date="2019" name="Int. J. Syst. Evol. Microbiol.">
        <title>The Global Catalogue of Microorganisms (GCM) 10K type strain sequencing project: providing services to taxonomists for standard genome sequencing and annotation.</title>
        <authorList>
            <consortium name="The Broad Institute Genomics Platform"/>
            <consortium name="The Broad Institute Genome Sequencing Center for Infectious Disease"/>
            <person name="Wu L."/>
            <person name="Ma J."/>
        </authorList>
    </citation>
    <scope>NUCLEOTIDE SEQUENCE [LARGE SCALE GENOMIC DNA]</scope>
    <source>
        <strain evidence="4">JCM 31202</strain>
    </source>
</reference>
<dbReference type="Proteomes" id="UP001596972">
    <property type="component" value="Unassembled WGS sequence"/>
</dbReference>
<feature type="compositionally biased region" description="Low complexity" evidence="1">
    <location>
        <begin position="1168"/>
        <end position="1182"/>
    </location>
</feature>
<keyword evidence="4" id="KW-1185">Reference proteome</keyword>
<evidence type="ECO:0000259" key="2">
    <source>
        <dbReference type="Pfam" id="PF07179"/>
    </source>
</evidence>
<feature type="compositionally biased region" description="Pro residues" evidence="1">
    <location>
        <begin position="446"/>
        <end position="473"/>
    </location>
</feature>
<feature type="domain" description="SseB protein N-terminal" evidence="2">
    <location>
        <begin position="185"/>
        <end position="298"/>
    </location>
</feature>
<feature type="domain" description="SseB protein N-terminal" evidence="2">
    <location>
        <begin position="17"/>
        <end position="114"/>
    </location>
</feature>
<organism evidence="3 4">
    <name type="scientific">Actinomadura sediminis</name>
    <dbReference type="NCBI Taxonomy" id="1038904"/>
    <lineage>
        <taxon>Bacteria</taxon>
        <taxon>Bacillati</taxon>
        <taxon>Actinomycetota</taxon>
        <taxon>Actinomycetes</taxon>
        <taxon>Streptosporangiales</taxon>
        <taxon>Thermomonosporaceae</taxon>
        <taxon>Actinomadura</taxon>
    </lineage>
</organism>
<feature type="domain" description="SseB protein N-terminal" evidence="2">
    <location>
        <begin position="331"/>
        <end position="436"/>
    </location>
</feature>
<feature type="compositionally biased region" description="Low complexity" evidence="1">
    <location>
        <begin position="814"/>
        <end position="827"/>
    </location>
</feature>
<feature type="compositionally biased region" description="Basic and acidic residues" evidence="1">
    <location>
        <begin position="508"/>
        <end position="527"/>
    </location>
</feature>
<feature type="compositionally biased region" description="Low complexity" evidence="1">
    <location>
        <begin position="1423"/>
        <end position="1432"/>
    </location>
</feature>
<feature type="compositionally biased region" description="Basic and acidic residues" evidence="1">
    <location>
        <begin position="1690"/>
        <end position="1702"/>
    </location>
</feature>
<feature type="compositionally biased region" description="Low complexity" evidence="1">
    <location>
        <begin position="602"/>
        <end position="624"/>
    </location>
</feature>
<proteinExistence type="predicted"/>
<sequence>MATVADAWRPTSELERRLHESVRAGDQEGYFRVLADSELVLPVPPDVVDDVLANTAQPTWPTQEEDGRVHVLTYTSAAAMRACLGPAYKHFMTLRFGDIAQSWPDAAWWLAVDVPGHGVDAALPIEARLPSWFVRQVAEGDGRPPRVGRPGAPADGPWEELRGQHRDLPRESRRPEFQPANDVERELLRAAANNDHDLFLQTLAGTEVLLPVPEDTDYSLRPGRPGFPWQTRDVDGATVVPVFTSPERLIEAARAAGTGTEYIRLPFTVALRYWPHPDWQLAINSGSPAGGTVQAQQLPGLATWADQRAAQRMTDGFEPQNEVEQRLFDAARRRDTDAFYKILLGAQVLVPADPDTPWGVTPDDPAFPWQPVNVHGRTSIQVFTSPKWMNDALSSSRFVMPTLLDMLAAWPDTAWTFVLNPGTPIDASLPGDQVRALAGRAVPEEPATPPSAATPPPPDAPAVPVAPPVPAAPEPSDADPARTASDALDALGTRVAPEGPGTAWPQHDPSDERLPDPARAATPEHEPAPGAPGDTIGWPRHDAPGGTGRPGEGPEHGQAPAGEPPQGGDMPQPVPSAQGPVGTGHGPARPDGTAPPADRPGVPETGAPEAPTPAHTAAVAATPGDLGDGRPHELPGRPAQPTSAAEPGPDRAGEPAHGLPPATTTGAPQNAAPPGLPEHTTGNDDPTGTATAHHHGPANPQDTAAPPTGGLDGLPGQPVGTGQPPFPEASGRPAETGGGHNLNPATPTGPGPLPTPEAPGNPPQAGGEPGHAPSTHGPAATTGAPQNAAPRRLPGHTTGNDDPTGTTAAHHHGPANPQNTTPPAATTGDLGDGRPSELPGQPAGNDQPAMPGASSPTHDRIGAAAAHDDGPANPQNTTPPAATTGDLEDGRPHELPGRPAQFGGAAEPGHGVTPPVLTSTGPLPPSEAPGNPPAHGPTDAPENAAPLGLPGHEHGEIRTGGSADYGSARPEETATPAATTKATEDEKTHGLPARPAPTSGDAGYGPERVDAPEHGVNPLGPIGTGAVDNPPQGSGEPQHAPLAHGPATVDHPEYAARHESPGQTPGNGGAEQAGAVAEHDRESANPQDTTPPAPTTGAPGDGRPSELPGRPAMPEASGRPAGAPDGAEYGPVRAAEPDHGPTSATPTGPLPTPEAPSNPPQGGDELPDAPAAHDPATPTSAPEYAARHESPRQTTGNGGAEQAGAVAEHDHEPANPQSTTPPAPTTGDPGDGRPHELPGHPAMPEAYDRPAQAPDGAKYGPDRADAPQHGVNPPAPIGTGPLPTPEAPDTPAAHDPATPTSAPEYAARHESPRQTTGNGGAEQAGAVAEHDHESANPQDTTPPAVTTGDPGDGRPSELPGRPAMPEAYDRPAQAPDGAEYGPDRADAPQHGVNPPAPIGTGPLPTPEAPDNPPQGGDEPRHGPATTADAPDSAAHHEFPGQAGTVAERDYEPASPREATAPGSTADRPDEEPGGPMGDDPPSAVDGPGRAGEGRDHGRPAQSGGPHDGTSQGGAADDSADARPRGLPGRTGGEQPGDGGRGLRAVPDAEPAFEPGNRLDQELYDATLAGDSDAFLRVLLNANVLVPIPEDAPLEVTPIQRDFRWDAALRDDAAVRVFTSLVRLREVLPEEARFVYADFRELIGAWPRADWAMLLNPGTRIGASLRGEQVRALSEWAIRVGLIQARPEAPPPREPEPQPRAEARPAALPQPGADPDDRVSQLAIMQKVVPHGHVGWYLEQGYDRVGGFVHLTSDVAELQTPAQLYEALGLLYDDSPFTPGDEGVYVIRWPAYCPDVYRVPFGGATEAEMAAWGEAGWVVERAPFVGTGFAPGSAGSIREFKVDSIRLPYGSEMYYIAPDRSERFVAMYDPDRLGWLRPEAGTEGWDGRTEAAQ</sequence>
<feature type="compositionally biased region" description="Pro residues" evidence="1">
    <location>
        <begin position="1148"/>
        <end position="1159"/>
    </location>
</feature>
<feature type="region of interest" description="Disordered" evidence="1">
    <location>
        <begin position="442"/>
        <end position="1557"/>
    </location>
</feature>
<dbReference type="EMBL" id="JBHTJA010000004">
    <property type="protein sequence ID" value="MFD0899561.1"/>
    <property type="molecule type" value="Genomic_DNA"/>
</dbReference>
<accession>A0ABW3EGY6</accession>
<feature type="region of interest" description="Disordered" evidence="1">
    <location>
        <begin position="139"/>
        <end position="177"/>
    </location>
</feature>
<evidence type="ECO:0000313" key="4">
    <source>
        <dbReference type="Proteomes" id="UP001596972"/>
    </source>
</evidence>
<feature type="domain" description="SseB protein N-terminal" evidence="2">
    <location>
        <begin position="1571"/>
        <end position="1671"/>
    </location>
</feature>
<evidence type="ECO:0000313" key="3">
    <source>
        <dbReference type="EMBL" id="MFD0899561.1"/>
    </source>
</evidence>
<feature type="compositionally biased region" description="Basic and acidic residues" evidence="1">
    <location>
        <begin position="857"/>
        <end position="870"/>
    </location>
</feature>
<feature type="compositionally biased region" description="Low complexity" evidence="1">
    <location>
        <begin position="1289"/>
        <end position="1303"/>
    </location>
</feature>
<feature type="region of interest" description="Disordered" evidence="1">
    <location>
        <begin position="1684"/>
        <end position="1716"/>
    </location>
</feature>